<dbReference type="InterPro" id="IPR000182">
    <property type="entry name" value="GNAT_dom"/>
</dbReference>
<dbReference type="PANTHER" id="PTHR31143:SF2">
    <property type="entry name" value="FR47-LIKE DOMAIN-CONTAINING PROTEIN-RELATED"/>
    <property type="match status" value="1"/>
</dbReference>
<dbReference type="PROSITE" id="PS51186">
    <property type="entry name" value="GNAT"/>
    <property type="match status" value="1"/>
</dbReference>
<dbReference type="InterPro" id="IPR016181">
    <property type="entry name" value="Acyl_CoA_acyltransferase"/>
</dbReference>
<keyword evidence="3" id="KW-1185">Reference proteome</keyword>
<comment type="caution">
    <text evidence="2">The sequence shown here is derived from an EMBL/GenBank/DDBJ whole genome shotgun (WGS) entry which is preliminary data.</text>
</comment>
<keyword evidence="2" id="KW-0808">Transferase</keyword>
<dbReference type="GO" id="GO:0016747">
    <property type="term" value="F:acyltransferase activity, transferring groups other than amino-acyl groups"/>
    <property type="evidence" value="ECO:0007669"/>
    <property type="project" value="InterPro"/>
</dbReference>
<accession>A0A4Z0H0R0</accession>
<dbReference type="RefSeq" id="WP_135326290.1">
    <property type="nucleotide sequence ID" value="NZ_SRJC01000001.1"/>
</dbReference>
<feature type="domain" description="N-acetyltransferase" evidence="1">
    <location>
        <begin position="134"/>
        <end position="258"/>
    </location>
</feature>
<reference evidence="2 3" key="1">
    <citation type="journal article" date="2003" name="Int. J. Syst. Evol. Microbiol.">
        <title>Halobacillus salinus sp. nov., isolated from a salt lake on the coast of the East Sea in Korea.</title>
        <authorList>
            <person name="Yoon J.H."/>
            <person name="Kang K.H."/>
            <person name="Park Y.H."/>
        </authorList>
    </citation>
    <scope>NUCLEOTIDE SEQUENCE [LARGE SCALE GENOMIC DNA]</scope>
    <source>
        <strain evidence="2 3">HSL-3</strain>
    </source>
</reference>
<dbReference type="SUPFAM" id="SSF55729">
    <property type="entry name" value="Acyl-CoA N-acyltransferases (Nat)"/>
    <property type="match status" value="1"/>
</dbReference>
<name>A0A4Z0H0R0_9BACI</name>
<evidence type="ECO:0000313" key="3">
    <source>
        <dbReference type="Proteomes" id="UP000297982"/>
    </source>
</evidence>
<dbReference type="Gene3D" id="3.40.630.30">
    <property type="match status" value="1"/>
</dbReference>
<dbReference type="Proteomes" id="UP000297982">
    <property type="component" value="Unassembled WGS sequence"/>
</dbReference>
<organism evidence="2 3">
    <name type="scientific">Halobacillus salinus</name>
    <dbReference type="NCBI Taxonomy" id="192814"/>
    <lineage>
        <taxon>Bacteria</taxon>
        <taxon>Bacillati</taxon>
        <taxon>Bacillota</taxon>
        <taxon>Bacilli</taxon>
        <taxon>Bacillales</taxon>
        <taxon>Bacillaceae</taxon>
        <taxon>Halobacillus</taxon>
    </lineage>
</organism>
<gene>
    <name evidence="2" type="ORF">E4663_00715</name>
</gene>
<evidence type="ECO:0000313" key="2">
    <source>
        <dbReference type="EMBL" id="TGB03559.1"/>
    </source>
</evidence>
<proteinExistence type="predicted"/>
<evidence type="ECO:0000259" key="1">
    <source>
        <dbReference type="PROSITE" id="PS51186"/>
    </source>
</evidence>
<sequence length="258" mass="29399">MEAVKPEKYHIIKNRLQRDASFVPVFAYAVLDGSIDGTVYSESEDLETVLVKTTNGLYFIYGDVANDKSNQWLIHQFRKSKTAGKRFTLFTASELWDALLNDYLDEEAKQLKRYSFEYLMESTSPFSLEPPRGYELKPINSTHIEQSAEFDESYYRKYWGSETDFLMKGFGFCMLHNGEVVSEGTSIFCSRDVAEIDIATNDRHRGKGLATVVSEAFIHHCLEQGLVPRWDCDVSNSASIKLAEKVGFAHPSTYSVFI</sequence>
<protein>
    <submittedName>
        <fullName evidence="2">GNAT family N-acetyltransferase</fullName>
    </submittedName>
</protein>
<dbReference type="AlphaFoldDB" id="A0A4Z0H0R0"/>
<dbReference type="Pfam" id="PF12746">
    <property type="entry name" value="GNAT_acetyltran"/>
    <property type="match status" value="1"/>
</dbReference>
<dbReference type="PANTHER" id="PTHR31143">
    <property type="match status" value="1"/>
</dbReference>
<dbReference type="EMBL" id="SRJC01000001">
    <property type="protein sequence ID" value="TGB03559.1"/>
    <property type="molecule type" value="Genomic_DNA"/>
</dbReference>
<dbReference type="InterPro" id="IPR027365">
    <property type="entry name" value="GNAT_acetyltra_YdfB-like"/>
</dbReference>